<dbReference type="GO" id="GO:0016787">
    <property type="term" value="F:hydrolase activity"/>
    <property type="evidence" value="ECO:0007669"/>
    <property type="project" value="UniProtKB-KW"/>
</dbReference>
<accession>A0ABY2Z0M6</accession>
<reference evidence="4" key="1">
    <citation type="submission" date="2019-06" db="EMBL/GenBank/DDBJ databases">
        <title>Mycoplasma neophronis type strain whole genome sequence.</title>
        <authorList>
            <person name="Spergser J."/>
        </authorList>
    </citation>
    <scope>NUCLEOTIDE SEQUENCE [LARGE SCALE GENOMIC DNA]</scope>
    <source>
        <strain evidence="4">DSM 24097</strain>
    </source>
</reference>
<dbReference type="EMBL" id="VHHP01000001">
    <property type="protein sequence ID" value="TPR54708.1"/>
    <property type="molecule type" value="Genomic_DNA"/>
</dbReference>
<comment type="similarity">
    <text evidence="1">Belongs to the lipase/esterase LIP3/BchO family.</text>
</comment>
<comment type="caution">
    <text evidence="4">The sequence shown here is derived from an EMBL/GenBank/DDBJ whole genome shotgun (WGS) entry which is preliminary data.</text>
</comment>
<keyword evidence="2" id="KW-0719">Serine esterase</keyword>
<protein>
    <submittedName>
        <fullName evidence="4">Alpha/beta hydrolase</fullName>
    </submittedName>
</protein>
<dbReference type="PANTHER" id="PTHR43798">
    <property type="entry name" value="MONOACYLGLYCEROL LIPASE"/>
    <property type="match status" value="1"/>
</dbReference>
<keyword evidence="4" id="KW-0378">Hydrolase</keyword>
<name>A0ABY2Z0M6_9BACT</name>
<dbReference type="InterPro" id="IPR000073">
    <property type="entry name" value="AB_hydrolase_1"/>
</dbReference>
<proteinExistence type="inferred from homology"/>
<dbReference type="SUPFAM" id="SSF53474">
    <property type="entry name" value="alpha/beta-Hydrolases"/>
    <property type="match status" value="1"/>
</dbReference>
<feature type="domain" description="AB hydrolase-1" evidence="3">
    <location>
        <begin position="27"/>
        <end position="109"/>
    </location>
</feature>
<dbReference type="Pfam" id="PF00561">
    <property type="entry name" value="Abhydrolase_1"/>
    <property type="match status" value="1"/>
</dbReference>
<evidence type="ECO:0000256" key="2">
    <source>
        <dbReference type="ARBA" id="ARBA00022487"/>
    </source>
</evidence>
<organism evidence="4 5">
    <name type="scientific">Metamycoplasma neophronis</name>
    <dbReference type="NCBI Taxonomy" id="872983"/>
    <lineage>
        <taxon>Bacteria</taxon>
        <taxon>Bacillati</taxon>
        <taxon>Mycoplasmatota</taxon>
        <taxon>Mycoplasmoidales</taxon>
        <taxon>Metamycoplasmataceae</taxon>
        <taxon>Metamycoplasma</taxon>
    </lineage>
</organism>
<sequence>MIEEKKYQVLNEEINAYVENTGRKYKVLCIHGFGANLHTFHRLIELDDRDFDIAALDLPGCGKSTAHEKITLEYYAQIASEFAKIVEYDNALVLSHSLGAVTALNLLENKTMKYGLLTSPFNYFSYLLSTSWIKKYEEKIYEIKKAKHHLEEGEQAPYLLTAKDYFQGIKSVFKKNMLYTMLIREILNKKYLNNVIKPLFENNLNFSLMQGHSDPVISAESVKQVAFDLNRPILLLDGLGHFIWEDMTEDQFKEAITLIDNICKDIYGL</sequence>
<evidence type="ECO:0000259" key="3">
    <source>
        <dbReference type="Pfam" id="PF00561"/>
    </source>
</evidence>
<dbReference type="Gene3D" id="3.40.50.1820">
    <property type="entry name" value="alpha/beta hydrolase"/>
    <property type="match status" value="1"/>
</dbReference>
<dbReference type="PANTHER" id="PTHR43798:SF33">
    <property type="entry name" value="HYDROLASE, PUTATIVE (AFU_ORTHOLOGUE AFUA_2G14860)-RELATED"/>
    <property type="match status" value="1"/>
</dbReference>
<evidence type="ECO:0000313" key="5">
    <source>
        <dbReference type="Proteomes" id="UP000316851"/>
    </source>
</evidence>
<evidence type="ECO:0000256" key="1">
    <source>
        <dbReference type="ARBA" id="ARBA00006989"/>
    </source>
</evidence>
<dbReference type="InterPro" id="IPR029058">
    <property type="entry name" value="AB_hydrolase_fold"/>
</dbReference>
<keyword evidence="5" id="KW-1185">Reference proteome</keyword>
<dbReference type="RefSeq" id="WP_140914561.1">
    <property type="nucleotide sequence ID" value="NZ_VHHP01000001.1"/>
</dbReference>
<dbReference type="InterPro" id="IPR050266">
    <property type="entry name" value="AB_hydrolase_sf"/>
</dbReference>
<dbReference type="Proteomes" id="UP000316851">
    <property type="component" value="Unassembled WGS sequence"/>
</dbReference>
<gene>
    <name evidence="4" type="ORF">FJR74_00345</name>
</gene>
<evidence type="ECO:0000313" key="4">
    <source>
        <dbReference type="EMBL" id="TPR54708.1"/>
    </source>
</evidence>